<organism evidence="1 2">
    <name type="scientific">Ilex paraguariensis</name>
    <name type="common">yerba mate</name>
    <dbReference type="NCBI Taxonomy" id="185542"/>
    <lineage>
        <taxon>Eukaryota</taxon>
        <taxon>Viridiplantae</taxon>
        <taxon>Streptophyta</taxon>
        <taxon>Embryophyta</taxon>
        <taxon>Tracheophyta</taxon>
        <taxon>Spermatophyta</taxon>
        <taxon>Magnoliopsida</taxon>
        <taxon>eudicotyledons</taxon>
        <taxon>Gunneridae</taxon>
        <taxon>Pentapetalae</taxon>
        <taxon>asterids</taxon>
        <taxon>campanulids</taxon>
        <taxon>Aquifoliales</taxon>
        <taxon>Aquifoliaceae</taxon>
        <taxon>Ilex</taxon>
    </lineage>
</organism>
<dbReference type="EMBL" id="CAUOFW020001347">
    <property type="protein sequence ID" value="CAK9143921.1"/>
    <property type="molecule type" value="Genomic_DNA"/>
</dbReference>
<gene>
    <name evidence="1" type="ORF">ILEXP_LOCUS11658</name>
</gene>
<comment type="caution">
    <text evidence="1">The sequence shown here is derived from an EMBL/GenBank/DDBJ whole genome shotgun (WGS) entry which is preliminary data.</text>
</comment>
<proteinExistence type="predicted"/>
<evidence type="ECO:0000313" key="2">
    <source>
        <dbReference type="Proteomes" id="UP001642360"/>
    </source>
</evidence>
<protein>
    <submittedName>
        <fullName evidence="1">Uncharacterized protein</fullName>
    </submittedName>
</protein>
<evidence type="ECO:0000313" key="1">
    <source>
        <dbReference type="EMBL" id="CAK9143921.1"/>
    </source>
</evidence>
<keyword evidence="2" id="KW-1185">Reference proteome</keyword>
<reference evidence="1 2" key="1">
    <citation type="submission" date="2024-02" db="EMBL/GenBank/DDBJ databases">
        <authorList>
            <person name="Vignale AGUSTIN F."/>
            <person name="Sosa J E."/>
            <person name="Modenutti C."/>
        </authorList>
    </citation>
    <scope>NUCLEOTIDE SEQUENCE [LARGE SCALE GENOMIC DNA]</scope>
</reference>
<name>A0ABC8RI94_9AQUA</name>
<accession>A0ABC8RI94</accession>
<dbReference type="AlphaFoldDB" id="A0ABC8RI94"/>
<dbReference type="Proteomes" id="UP001642360">
    <property type="component" value="Unassembled WGS sequence"/>
</dbReference>
<sequence>MGKESGVLNLVFWGSGSGDLLQKVIACGIGGASLIWSACVWKALGEVVISDVLAQWLLWVALKECILTLLGRFTEEELSRIENKRWTMIMTSEERWICCIGG</sequence>